<dbReference type="CDD" id="cd07809">
    <property type="entry name" value="ASKHA_NBD_FGGY_BaXK-like"/>
    <property type="match status" value="1"/>
</dbReference>
<dbReference type="EC" id="2.7.1.17" evidence="6"/>
<feature type="domain" description="Carbohydrate kinase FGGY C-terminal" evidence="5">
    <location>
        <begin position="261"/>
        <end position="452"/>
    </location>
</feature>
<dbReference type="Proteomes" id="UP000837803">
    <property type="component" value="Unassembled WGS sequence"/>
</dbReference>
<dbReference type="EMBL" id="CAKLPZ010000001">
    <property type="protein sequence ID" value="CAH1000497.1"/>
    <property type="molecule type" value="Genomic_DNA"/>
</dbReference>
<protein>
    <submittedName>
        <fullName evidence="6">Xylulose kinase</fullName>
        <ecNumber evidence="6">2.7.1.17</ecNumber>
    </submittedName>
</protein>
<gene>
    <name evidence="6" type="primary">xylB_2</name>
    <name evidence="6" type="ORF">LEM8419_01650</name>
</gene>
<dbReference type="InterPro" id="IPR018484">
    <property type="entry name" value="FGGY_N"/>
</dbReference>
<evidence type="ECO:0000256" key="3">
    <source>
        <dbReference type="ARBA" id="ARBA00022777"/>
    </source>
</evidence>
<evidence type="ECO:0000259" key="5">
    <source>
        <dbReference type="Pfam" id="PF02782"/>
    </source>
</evidence>
<keyword evidence="3 6" id="KW-0418">Kinase</keyword>
<sequence length="500" mass="53582">MATYSIGYDIGSSSVKAALVDTDTGRTVARVQAPQEEMTMQAPQPAWAEQDPELWYRYVVDCTQQLLTRPQVHSEDIKAIGIGYQMHGLVLVDAEHEVVRPAIIWCDGRAVEIGAAAFTGIGADRCLSHCLNSPGNFTAAKLKWVAENEQSNYQRSAYAMLPGDYIALRLTGQPTTTITGLSEGVLWDFKHNKLASLVLDELELDATKLCTRVPAVGVQGKVNEKGAGETGLAVGTIVGYRAGDQPNNAMSLNVIHPGEVAATAGTSGVVYGVTDRLAYDPDQRVNSFAHVNHGSEQTRIGILLCINGTGIAHRWIRQQVCGENTTYGEMEEMAATIPTGSEGLHFLPFGNGPERMLQNQDIGAQLLGLDFNRHTRAHLVRAGIEGVAFSFVYGMRVMKELGVDLSTIRVGNDNMFQSSVFAQTVATLTGARIEVHNTNGAVGAALAAGVAAGLSPDLASAVGRQEVLTTIVPSEDQRSALEDAYQTWRTSLDVALAATK</sequence>
<evidence type="ECO:0000313" key="6">
    <source>
        <dbReference type="EMBL" id="CAH1000497.1"/>
    </source>
</evidence>
<dbReference type="Gene3D" id="3.30.420.40">
    <property type="match status" value="2"/>
</dbReference>
<evidence type="ECO:0000259" key="4">
    <source>
        <dbReference type="Pfam" id="PF00370"/>
    </source>
</evidence>
<comment type="caution">
    <text evidence="6">The sequence shown here is derived from an EMBL/GenBank/DDBJ whole genome shotgun (WGS) entry which is preliminary data.</text>
</comment>
<dbReference type="RefSeq" id="WP_238750547.1">
    <property type="nucleotide sequence ID" value="NZ_CAKLPZ010000001.1"/>
</dbReference>
<keyword evidence="7" id="KW-1185">Reference proteome</keyword>
<accession>A0ABM9B087</accession>
<organism evidence="6 7">
    <name type="scientific">Neolewinella maritima</name>
    <dbReference type="NCBI Taxonomy" id="1383882"/>
    <lineage>
        <taxon>Bacteria</taxon>
        <taxon>Pseudomonadati</taxon>
        <taxon>Bacteroidota</taxon>
        <taxon>Saprospiria</taxon>
        <taxon>Saprospirales</taxon>
        <taxon>Lewinellaceae</taxon>
        <taxon>Neolewinella</taxon>
    </lineage>
</organism>
<name>A0ABM9B087_9BACT</name>
<dbReference type="InterPro" id="IPR000577">
    <property type="entry name" value="Carb_kinase_FGGY"/>
</dbReference>
<dbReference type="PIRSF" id="PIRSF000538">
    <property type="entry name" value="GlpK"/>
    <property type="match status" value="1"/>
</dbReference>
<dbReference type="InterPro" id="IPR043129">
    <property type="entry name" value="ATPase_NBD"/>
</dbReference>
<reference evidence="6" key="1">
    <citation type="submission" date="2021-12" db="EMBL/GenBank/DDBJ databases">
        <authorList>
            <person name="Rodrigo-Torres L."/>
            <person name="Arahal R. D."/>
            <person name="Lucena T."/>
        </authorList>
    </citation>
    <scope>NUCLEOTIDE SEQUENCE</scope>
    <source>
        <strain evidence="6">CECT 8419</strain>
    </source>
</reference>
<dbReference type="Pfam" id="PF00370">
    <property type="entry name" value="FGGY_N"/>
    <property type="match status" value="1"/>
</dbReference>
<evidence type="ECO:0000256" key="2">
    <source>
        <dbReference type="ARBA" id="ARBA00022679"/>
    </source>
</evidence>
<dbReference type="InterPro" id="IPR050406">
    <property type="entry name" value="FGGY_Carb_Kinase"/>
</dbReference>
<dbReference type="Pfam" id="PF02782">
    <property type="entry name" value="FGGY_C"/>
    <property type="match status" value="1"/>
</dbReference>
<dbReference type="InterPro" id="IPR018485">
    <property type="entry name" value="FGGY_C"/>
</dbReference>
<comment type="similarity">
    <text evidence="1">Belongs to the FGGY kinase family.</text>
</comment>
<proteinExistence type="inferred from homology"/>
<evidence type="ECO:0000256" key="1">
    <source>
        <dbReference type="ARBA" id="ARBA00009156"/>
    </source>
</evidence>
<dbReference type="SUPFAM" id="SSF53067">
    <property type="entry name" value="Actin-like ATPase domain"/>
    <property type="match status" value="2"/>
</dbReference>
<evidence type="ECO:0000313" key="7">
    <source>
        <dbReference type="Proteomes" id="UP000837803"/>
    </source>
</evidence>
<dbReference type="PANTHER" id="PTHR43095:SF5">
    <property type="entry name" value="XYLULOSE KINASE"/>
    <property type="match status" value="1"/>
</dbReference>
<feature type="domain" description="Carbohydrate kinase FGGY N-terminal" evidence="4">
    <location>
        <begin position="4"/>
        <end position="246"/>
    </location>
</feature>
<keyword evidence="2 6" id="KW-0808">Transferase</keyword>
<dbReference type="PANTHER" id="PTHR43095">
    <property type="entry name" value="SUGAR KINASE"/>
    <property type="match status" value="1"/>
</dbReference>
<dbReference type="GO" id="GO:0004856">
    <property type="term" value="F:D-xylulokinase activity"/>
    <property type="evidence" value="ECO:0007669"/>
    <property type="project" value="UniProtKB-EC"/>
</dbReference>